<gene>
    <name evidence="1" type="ORF">Pcinc_037439</name>
</gene>
<comment type="caution">
    <text evidence="1">The sequence shown here is derived from an EMBL/GenBank/DDBJ whole genome shotgun (WGS) entry which is preliminary data.</text>
</comment>
<dbReference type="Proteomes" id="UP001286313">
    <property type="component" value="Unassembled WGS sequence"/>
</dbReference>
<evidence type="ECO:0000313" key="2">
    <source>
        <dbReference type="Proteomes" id="UP001286313"/>
    </source>
</evidence>
<sequence>MKCCWEVSGGSVGKRGVEVVEVWGNGEWKWWKCGETGSGSGGSVGKRGVEVVEVWGNGEWKWWKCGETGSGSGGRSTIRYQEERVHVVHGGYWGTVSEGKGRQGTGTTTGVKVGYKDSKRSLKKGNGRARSGDCAI</sequence>
<reference evidence="1" key="1">
    <citation type="submission" date="2023-10" db="EMBL/GenBank/DDBJ databases">
        <title>Genome assemblies of two species of porcelain crab, Petrolisthes cinctipes and Petrolisthes manimaculis (Anomura: Porcellanidae).</title>
        <authorList>
            <person name="Angst P."/>
        </authorList>
    </citation>
    <scope>NUCLEOTIDE SEQUENCE</scope>
    <source>
        <strain evidence="1">PB745_01</strain>
        <tissue evidence="1">Gill</tissue>
    </source>
</reference>
<dbReference type="EMBL" id="JAWQEG010005951">
    <property type="protein sequence ID" value="KAK3856223.1"/>
    <property type="molecule type" value="Genomic_DNA"/>
</dbReference>
<protein>
    <submittedName>
        <fullName evidence="1">Uncharacterized protein</fullName>
    </submittedName>
</protein>
<keyword evidence="2" id="KW-1185">Reference proteome</keyword>
<name>A0AAE1BSS9_PETCI</name>
<evidence type="ECO:0000313" key="1">
    <source>
        <dbReference type="EMBL" id="KAK3856223.1"/>
    </source>
</evidence>
<proteinExistence type="predicted"/>
<organism evidence="1 2">
    <name type="scientific">Petrolisthes cinctipes</name>
    <name type="common">Flat porcelain crab</name>
    <dbReference type="NCBI Taxonomy" id="88211"/>
    <lineage>
        <taxon>Eukaryota</taxon>
        <taxon>Metazoa</taxon>
        <taxon>Ecdysozoa</taxon>
        <taxon>Arthropoda</taxon>
        <taxon>Crustacea</taxon>
        <taxon>Multicrustacea</taxon>
        <taxon>Malacostraca</taxon>
        <taxon>Eumalacostraca</taxon>
        <taxon>Eucarida</taxon>
        <taxon>Decapoda</taxon>
        <taxon>Pleocyemata</taxon>
        <taxon>Anomura</taxon>
        <taxon>Galatheoidea</taxon>
        <taxon>Porcellanidae</taxon>
        <taxon>Petrolisthes</taxon>
    </lineage>
</organism>
<accession>A0AAE1BSS9</accession>
<dbReference type="AlphaFoldDB" id="A0AAE1BSS9"/>